<dbReference type="GO" id="GO:0005634">
    <property type="term" value="C:nucleus"/>
    <property type="evidence" value="ECO:0007669"/>
    <property type="project" value="UniProtKB-SubCell"/>
</dbReference>
<dbReference type="GO" id="GO:0019237">
    <property type="term" value="F:centromeric DNA binding"/>
    <property type="evidence" value="ECO:0007669"/>
    <property type="project" value="InterPro"/>
</dbReference>
<dbReference type="Gramene" id="HORVU.MOREX.r3.4HG0356740.1">
    <property type="protein sequence ID" value="HORVU.MOREX.r3.4HG0356740.1"/>
    <property type="gene ID" value="HORVU.MOREX.r3.4HG0356740"/>
</dbReference>
<dbReference type="GeneID" id="123446264"/>
<organism evidence="5 6">
    <name type="scientific">Hordeum vulgare subsp. vulgare</name>
    <name type="common">Domesticated barley</name>
    <dbReference type="NCBI Taxonomy" id="112509"/>
    <lineage>
        <taxon>Eukaryota</taxon>
        <taxon>Viridiplantae</taxon>
        <taxon>Streptophyta</taxon>
        <taxon>Embryophyta</taxon>
        <taxon>Tracheophyta</taxon>
        <taxon>Spermatophyta</taxon>
        <taxon>Magnoliopsida</taxon>
        <taxon>Liliopsida</taxon>
        <taxon>Poales</taxon>
        <taxon>Poaceae</taxon>
        <taxon>BOP clade</taxon>
        <taxon>Pooideae</taxon>
        <taxon>Triticodae</taxon>
        <taxon>Triticeae</taxon>
        <taxon>Hordeinae</taxon>
        <taxon>Hordeum</taxon>
    </lineage>
</organism>
<evidence type="ECO:0000256" key="4">
    <source>
        <dbReference type="SAM" id="MobiDB-lite"/>
    </source>
</evidence>
<keyword evidence="3" id="KW-0539">Nucleus</keyword>
<dbReference type="GO" id="GO:0000776">
    <property type="term" value="C:kinetochore"/>
    <property type="evidence" value="ECO:0007669"/>
    <property type="project" value="InterPro"/>
</dbReference>
<dbReference type="RefSeq" id="XP_044978873.1">
    <property type="nucleotide sequence ID" value="XM_045122938.1"/>
</dbReference>
<protein>
    <submittedName>
        <fullName evidence="5">Uncharacterized protein</fullName>
    </submittedName>
</protein>
<reference evidence="5" key="3">
    <citation type="submission" date="2022-01" db="UniProtKB">
        <authorList>
            <consortium name="EnsemblPlants"/>
        </authorList>
    </citation>
    <scope>IDENTIFICATION</scope>
    <source>
        <strain evidence="5">subsp. vulgare</strain>
    </source>
</reference>
<feature type="region of interest" description="Disordered" evidence="4">
    <location>
        <begin position="122"/>
        <end position="152"/>
    </location>
</feature>
<feature type="region of interest" description="Disordered" evidence="4">
    <location>
        <begin position="1"/>
        <end position="26"/>
    </location>
</feature>
<evidence type="ECO:0000313" key="6">
    <source>
        <dbReference type="Proteomes" id="UP000011116"/>
    </source>
</evidence>
<dbReference type="Proteomes" id="UP000011116">
    <property type="component" value="Chromosome 4H"/>
</dbReference>
<evidence type="ECO:0000256" key="1">
    <source>
        <dbReference type="ARBA" id="ARBA00004123"/>
    </source>
</evidence>
<dbReference type="PANTHER" id="PTHR16684:SF11">
    <property type="entry name" value="CENTROMERE PROTEIN C"/>
    <property type="match status" value="1"/>
</dbReference>
<dbReference type="EnsemblPlants" id="HORVU.MOREX.r3.4HG0356740.1">
    <property type="protein sequence ID" value="HORVU.MOREX.r3.4HG0356740.1"/>
    <property type="gene ID" value="HORVU.MOREX.r3.4HG0356740"/>
</dbReference>
<reference evidence="6" key="1">
    <citation type="journal article" date="2012" name="Nature">
        <title>A physical, genetic and functional sequence assembly of the barley genome.</title>
        <authorList>
            <consortium name="The International Barley Genome Sequencing Consortium"/>
            <person name="Mayer K.F."/>
            <person name="Waugh R."/>
            <person name="Brown J.W."/>
            <person name="Schulman A."/>
            <person name="Langridge P."/>
            <person name="Platzer M."/>
            <person name="Fincher G.B."/>
            <person name="Muehlbauer G.J."/>
            <person name="Sato K."/>
            <person name="Close T.J."/>
            <person name="Wise R.P."/>
            <person name="Stein N."/>
        </authorList>
    </citation>
    <scope>NUCLEOTIDE SEQUENCE [LARGE SCALE GENOMIC DNA]</scope>
    <source>
        <strain evidence="6">cv. Morex</strain>
    </source>
</reference>
<evidence type="ECO:0000313" key="5">
    <source>
        <dbReference type="EnsemblPlants" id="HORVU.MOREX.r3.4HG0356740.1"/>
    </source>
</evidence>
<dbReference type="AlphaFoldDB" id="A0A8I6XYZ4"/>
<gene>
    <name evidence="5" type="primary">LOC123446264</name>
</gene>
<dbReference type="GO" id="GO:0051382">
    <property type="term" value="P:kinetochore assembly"/>
    <property type="evidence" value="ECO:0007669"/>
    <property type="project" value="InterPro"/>
</dbReference>
<proteinExistence type="inferred from homology"/>
<comment type="similarity">
    <text evidence="2">Belongs to the CENP-C/MIF2 family.</text>
</comment>
<dbReference type="Gramene" id="HORVU.MOREX.r2.4HG0297650.1">
    <property type="protein sequence ID" value="HORVU.MOREX.r2.4HG0297650.1"/>
    <property type="gene ID" value="HORVU.MOREX.r2.4HG0297650"/>
</dbReference>
<comment type="subcellular location">
    <subcellularLocation>
        <location evidence="1">Nucleus</location>
    </subcellularLocation>
</comment>
<evidence type="ECO:0000256" key="2">
    <source>
        <dbReference type="ARBA" id="ARBA00010291"/>
    </source>
</evidence>
<feature type="compositionally biased region" description="Basic and acidic residues" evidence="4">
    <location>
        <begin position="122"/>
        <end position="143"/>
    </location>
</feature>
<sequence>MRPPGNRACAPRSHAGDGHAGSSRPVALLDVGPCLPSKPRASLIQKLYQEDRVKAAAAAAADSKNNQQGRRPGLDRKRPQFSLKPPQSNPVNVDFSQLDSIDDPEEYFLTLERLEKADMEIKKLRGETPTKKANYDRPIEPPKKRPGMRTYNFRLKHPFPRWEL</sequence>
<evidence type="ECO:0000256" key="3">
    <source>
        <dbReference type="ARBA" id="ARBA00023242"/>
    </source>
</evidence>
<dbReference type="PANTHER" id="PTHR16684">
    <property type="entry name" value="CENTROMERE PROTEIN C"/>
    <property type="match status" value="1"/>
</dbReference>
<feature type="compositionally biased region" description="Polar residues" evidence="4">
    <location>
        <begin position="85"/>
        <end position="97"/>
    </location>
</feature>
<feature type="region of interest" description="Disordered" evidence="4">
    <location>
        <begin position="56"/>
        <end position="97"/>
    </location>
</feature>
<name>A0A8I6XYZ4_HORVV</name>
<dbReference type="InterPro" id="IPR028386">
    <property type="entry name" value="CENP-C/Mif2/cnp3"/>
</dbReference>
<keyword evidence="6" id="KW-1185">Reference proteome</keyword>
<reference evidence="5" key="2">
    <citation type="submission" date="2020-10" db="EMBL/GenBank/DDBJ databases">
        <authorList>
            <person name="Scholz U."/>
            <person name="Mascher M."/>
            <person name="Fiebig A."/>
        </authorList>
    </citation>
    <scope>NUCLEOTIDE SEQUENCE [LARGE SCALE GENOMIC DNA]</scope>
    <source>
        <strain evidence="5">cv. Morex</strain>
    </source>
</reference>
<accession>A0A8I6XYZ4</accession>